<keyword evidence="2" id="KW-0449">Lipoprotein</keyword>
<feature type="signal peptide" evidence="1">
    <location>
        <begin position="1"/>
        <end position="23"/>
    </location>
</feature>
<evidence type="ECO:0000313" key="3">
    <source>
        <dbReference type="Proteomes" id="UP000001845"/>
    </source>
</evidence>
<reference evidence="3" key="1">
    <citation type="submission" date="2010-03" db="EMBL/GenBank/DDBJ databases">
        <title>The complete genome of Mycoplasma crocodyli MP145.</title>
        <authorList>
            <person name="Glass J.I."/>
            <person name="Durkin A.S."/>
            <person name="Hostetler J."/>
            <person name="Jackson J."/>
            <person name="Johnson J."/>
            <person name="May M.A."/>
            <person name="Paralanov V."/>
            <person name="Radune D."/>
            <person name="Szczypinski B."/>
            <person name="Brown D.R."/>
        </authorList>
    </citation>
    <scope>NUCLEOTIDE SEQUENCE [LARGE SCALE GENOMIC DNA]</scope>
    <source>
        <strain evidence="3">ATCC 51981 / MP145</strain>
    </source>
</reference>
<dbReference type="EMBL" id="CP001991">
    <property type="protein sequence ID" value="ADE19925.1"/>
    <property type="molecule type" value="Genomic_DNA"/>
</dbReference>
<evidence type="ECO:0000256" key="1">
    <source>
        <dbReference type="SAM" id="SignalP"/>
    </source>
</evidence>
<organism evidence="2 3">
    <name type="scientific">Mycoplasma crocodyli (strain ATCC 51981 / MP145)</name>
    <dbReference type="NCBI Taxonomy" id="512564"/>
    <lineage>
        <taxon>Bacteria</taxon>
        <taxon>Bacillati</taxon>
        <taxon>Mycoplasmatota</taxon>
        <taxon>Mollicutes</taxon>
        <taxon>Mycoplasmataceae</taxon>
        <taxon>Mycoplasma</taxon>
    </lineage>
</organism>
<gene>
    <name evidence="2" type="ordered locus">MCRO_0726</name>
</gene>
<keyword evidence="3" id="KW-1185">Reference proteome</keyword>
<dbReference type="RefSeq" id="WP_013054701.1">
    <property type="nucleotide sequence ID" value="NC_014014.1"/>
</dbReference>
<reference key="2">
    <citation type="submission" date="2010-03" db="EMBL/GenBank/DDBJ databases">
        <authorList>
            <person name="Ma Z."/>
            <person name="Wang X."/>
            <person name="Liu H."/>
        </authorList>
    </citation>
    <scope>NUCLEOTIDE SEQUENCE</scope>
    <source>
        <strain>MP145</strain>
    </source>
</reference>
<reference evidence="2 3" key="3">
    <citation type="journal article" date="2011" name="J. Bacteriol.">
        <title>Genome sequences of Mycoplasma alligatoris A21JP2T and Mycoplasma crocodyli MP145T.</title>
        <authorList>
            <person name="Brown D.R."/>
            <person name="Farmerie W.G."/>
            <person name="May M."/>
            <person name="Benders G.A."/>
            <person name="Durkin A.S."/>
            <person name="Hlavinka K."/>
            <person name="Hostetler J."/>
            <person name="Jackson J."/>
            <person name="Johnson J."/>
            <person name="Miller R.H."/>
            <person name="Paralanov V."/>
            <person name="Radune D."/>
            <person name="Szczypinski B."/>
            <person name="Glass J.I."/>
        </authorList>
    </citation>
    <scope>NUCLEOTIDE SEQUENCE [LARGE SCALE GENOMIC DNA]</scope>
    <source>
        <strain evidence="3">ATCC 51981 / MP145</strain>
    </source>
</reference>
<feature type="chain" id="PRO_5003070540" evidence="1">
    <location>
        <begin position="24"/>
        <end position="803"/>
    </location>
</feature>
<sequence length="803" mass="89106">MKTKKIIALGLGGVSVLAVGLSAACGPKKDNPDNKEEKFKEIVIAVDGPQKEMYDYVIEQFNATDFAKKGYKIKTINKDVWGAMDFGPAGFTDRDIVPDIFYGAQDRVTTFAQSNAVAELNEFDPTLFDKILAVTGATNEEKEAAKEFGSVVGVNEGDKTFKPVKKLLAIRHNTEAIILVSTNELSKVKADLADAKTNTLEGLTKEAKLFARIQDFWYGNGALNAALNDITKTKSLKDPLISKILYTKAGGALASGFVTTDEHHADFKEGIKEAAKLYYPIYEAAYLKSETEFKNTEWGKKGITQGSLKNLLQGDMGAVNNEVFSLMKNKKLEYGIIGTWDIQNAQKSADAKTFVNIGEISKGRPYKQASGSWSYMINARNNGSSKERKDAIKEVLKLIFSSEAYYKYFKLDSKVPYYLASQVKVKELQAKVSTLPKQALDKLIKDTGFTTTEEFNKAYNEQVGKIEAALKYEVNSWSVDKDPKNALDAKNELEAYVLKKESFTELKDAEKEIADFNKNFGKTTGLRNAIAAILGVDLNQLLGNNEPWQIGLGILKDGLKFVEEAKTDAEKILAETKQSDTSLHIRKMEKYIFGANGDSDSDKDNLLDEIIKNFKENKLDAFKKAMVDKAILVNKELAKTVQPKETIEKAVELYFNYYKTKALLKSFGNDYQKSAKFTKKDNTKSEYTLMGSADIVKDYEKSLAVDKVLNVLTSTKSIQDGGLGVPNFGGRLDNSNPHFGNVAWGSWNESTFGNKTFLEEKSKTVKTFDDFVNVIETQLSTLYKQKIDAITATSGSGLIIFAK</sequence>
<dbReference type="eggNOG" id="ENOG5030MDM">
    <property type="taxonomic scope" value="Bacteria"/>
</dbReference>
<keyword evidence="1" id="KW-0732">Signal</keyword>
<proteinExistence type="predicted"/>
<dbReference type="Proteomes" id="UP000001845">
    <property type="component" value="Chromosome"/>
</dbReference>
<dbReference type="OrthoDB" id="399723at2"/>
<dbReference type="HOGENOM" id="CLU_354452_0_0_14"/>
<dbReference type="STRING" id="512564.MCRO_0726"/>
<name>D5E6D2_MYCCM</name>
<dbReference type="KEGG" id="mcd:MCRO_0726"/>
<dbReference type="AlphaFoldDB" id="D5E6D2"/>
<accession>D5E6D2</accession>
<dbReference type="PROSITE" id="PS51257">
    <property type="entry name" value="PROKAR_LIPOPROTEIN"/>
    <property type="match status" value="1"/>
</dbReference>
<evidence type="ECO:0000313" key="2">
    <source>
        <dbReference type="EMBL" id="ADE19925.1"/>
    </source>
</evidence>
<dbReference type="SUPFAM" id="SSF53850">
    <property type="entry name" value="Periplasmic binding protein-like II"/>
    <property type="match status" value="1"/>
</dbReference>
<dbReference type="Gene3D" id="3.40.190.10">
    <property type="entry name" value="Periplasmic binding protein-like II"/>
    <property type="match status" value="2"/>
</dbReference>
<protein>
    <submittedName>
        <fullName evidence="2">Lipoprotein</fullName>
    </submittedName>
</protein>